<protein>
    <recommendedName>
        <fullName evidence="4">Prohibitin</fullName>
    </recommendedName>
</protein>
<dbReference type="Proteomes" id="UP000676336">
    <property type="component" value="Unassembled WGS sequence"/>
</dbReference>
<reference evidence="5" key="1">
    <citation type="submission" date="2021-02" db="EMBL/GenBank/DDBJ databases">
        <authorList>
            <person name="Nowell W R."/>
        </authorList>
    </citation>
    <scope>NUCLEOTIDE SEQUENCE</scope>
</reference>
<organism evidence="5 6">
    <name type="scientific">Rotaria magnacalcarata</name>
    <dbReference type="NCBI Taxonomy" id="392030"/>
    <lineage>
        <taxon>Eukaryota</taxon>
        <taxon>Metazoa</taxon>
        <taxon>Spiralia</taxon>
        <taxon>Gnathifera</taxon>
        <taxon>Rotifera</taxon>
        <taxon>Eurotatoria</taxon>
        <taxon>Bdelloidea</taxon>
        <taxon>Philodinida</taxon>
        <taxon>Philodinidae</taxon>
        <taxon>Rotaria</taxon>
    </lineage>
</organism>
<evidence type="ECO:0000313" key="6">
    <source>
        <dbReference type="Proteomes" id="UP000676336"/>
    </source>
</evidence>
<name>A0A8S3H2T1_9BILA</name>
<keyword evidence="4" id="KW-0999">Mitochondrion inner membrane</keyword>
<keyword evidence="4" id="KW-0496">Mitochondrion</keyword>
<dbReference type="InterPro" id="IPR000163">
    <property type="entry name" value="Prohibitin"/>
</dbReference>
<dbReference type="GO" id="GO:0007005">
    <property type="term" value="P:mitochondrion organization"/>
    <property type="evidence" value="ECO:0007669"/>
    <property type="project" value="TreeGrafter"/>
</dbReference>
<comment type="caution">
    <text evidence="5">The sequence shown here is derived from an EMBL/GenBank/DDBJ whole genome shotgun (WGS) entry which is preliminary data.</text>
</comment>
<gene>
    <name evidence="5" type="ORF">SMN809_LOCUS67262</name>
</gene>
<evidence type="ECO:0000256" key="1">
    <source>
        <dbReference type="ARBA" id="ARBA00004370"/>
    </source>
</evidence>
<feature type="non-terminal residue" evidence="5">
    <location>
        <position position="69"/>
    </location>
</feature>
<evidence type="ECO:0000313" key="5">
    <source>
        <dbReference type="EMBL" id="CAF5175389.1"/>
    </source>
</evidence>
<dbReference type="AlphaFoldDB" id="A0A8S3H2T1"/>
<evidence type="ECO:0000256" key="4">
    <source>
        <dbReference type="RuleBase" id="RU366048"/>
    </source>
</evidence>
<dbReference type="GO" id="GO:0005743">
    <property type="term" value="C:mitochondrial inner membrane"/>
    <property type="evidence" value="ECO:0007669"/>
    <property type="project" value="UniProtKB-SubCell"/>
</dbReference>
<dbReference type="PANTHER" id="PTHR23222:SF1">
    <property type="entry name" value="PROHIBITIN-2"/>
    <property type="match status" value="1"/>
</dbReference>
<keyword evidence="3" id="KW-0472">Membrane</keyword>
<comment type="subcellular location">
    <subcellularLocation>
        <location evidence="1">Membrane</location>
    </subcellularLocation>
    <subcellularLocation>
        <location evidence="4">Mitochondrion inner membrane</location>
    </subcellularLocation>
</comment>
<dbReference type="PANTHER" id="PTHR23222">
    <property type="entry name" value="PROHIBITIN"/>
    <property type="match status" value="1"/>
</dbReference>
<comment type="similarity">
    <text evidence="2 4">Belongs to the prohibitin family.</text>
</comment>
<accession>A0A8S3H2T1</accession>
<dbReference type="EMBL" id="CAJOBI010315022">
    <property type="protein sequence ID" value="CAF5175389.1"/>
    <property type="molecule type" value="Genomic_DNA"/>
</dbReference>
<proteinExistence type="inferred from homology"/>
<evidence type="ECO:0000256" key="3">
    <source>
        <dbReference type="ARBA" id="ARBA00023136"/>
    </source>
</evidence>
<evidence type="ECO:0000256" key="2">
    <source>
        <dbReference type="ARBA" id="ARBA00009658"/>
    </source>
</evidence>
<sequence length="69" mass="7644">DAESAKLIGNAISKNPGYLKLRRIRAAQNIAKTLSLSSNRAFLDAQALMINIADPKFDASTEELERKKR</sequence>